<dbReference type="PROSITE" id="PS50022">
    <property type="entry name" value="FA58C_3"/>
    <property type="match status" value="2"/>
</dbReference>
<dbReference type="PANTHER" id="PTHR44170:SF6">
    <property type="entry name" value="CONTACTIN"/>
    <property type="match status" value="1"/>
</dbReference>
<dbReference type="InterPro" id="IPR012854">
    <property type="entry name" value="Cu_amine_oxidase-like_N"/>
</dbReference>
<dbReference type="KEGG" id="cthd:CDO33_18430"/>
<sequence>MAMKKIISILVALCILMTSSLAFASPVKKNGNNKWKNYDIKELRNELKKYYKDKGKRNELINLIISHYKSYGKNWQKYWKDYWNDQNDDRDERDGDYYYDWDDVFGDDFLFVFVKGEEIGLWKSSVIKYNKIILPVKVITKGLGANLEWNGKTHVATITKGNTKIVIDFEKKTVAVNGKKIETELNKQKNNAVVLIKLIAEILGYKVDMDDDAIIIDDGDVISINDNVTGTGQNQFEYVGNWTYAKESGAYNGDNHWSATTDAYFQVRFSGTQIKLYGSKVPFGGIAAISIDGGPEKKVDLYASSRKDNVLLYSSTTLPNGQHTLKVRVTGKKNKKSTNYYVIADKVEVLGVTTPTKDTQAPTVPQGLKAVAVSESRIKLDWSASSDNIGIAGYKVFRNGKQIATVTNGTTYTDTGLKAATPYSYTVVAYDKAGNTSAHSASVVCTTLGSSTTNVALNKFASADSILTGYDASNAVDGKSSTRWSAADGGLNHWLMIDLGGNHSLSGTEVTWPQENKVYKYKVEVSADGSNWVLKVDKTGNTSTSKTQKDAFTADSARFVRITVTGLSMNTWAGIAEFKVFGSPVVNDTEPPAAPTNLKATAIAHDKVKLSWTPSTDNVGVAGYKIYRNGTQLATVSNDASFTDTGLSAETAYVYSVAAFDAAGNTSLFATVMVTTPERTASDIALKKTAFADSTLTGYEASKANDGDLSTTWYAEDGNLLHWWKVDLGDFYNLKGSEITWPLKDKVYKYIIEVSSDNSNWMVVVNKTGNTSSARVQKDTFTADSVRYVKVTVTGLEQGCWAGITEFKAIGVPKAE</sequence>
<dbReference type="Gene3D" id="2.60.40.10">
    <property type="entry name" value="Immunoglobulins"/>
    <property type="match status" value="2"/>
</dbReference>
<dbReference type="Pfam" id="PF07833">
    <property type="entry name" value="Cu_amine_oxidN1"/>
    <property type="match status" value="1"/>
</dbReference>
<feature type="domain" description="Fibronectin type-III" evidence="5">
    <location>
        <begin position="594"/>
        <end position="679"/>
    </location>
</feature>
<keyword evidence="2" id="KW-0378">Hydrolase</keyword>
<dbReference type="SUPFAM" id="SSF55383">
    <property type="entry name" value="Copper amine oxidase, domain N"/>
    <property type="match status" value="1"/>
</dbReference>
<dbReference type="InterPro" id="IPR013783">
    <property type="entry name" value="Ig-like_fold"/>
</dbReference>
<dbReference type="GO" id="GO:0016020">
    <property type="term" value="C:membrane"/>
    <property type="evidence" value="ECO:0007669"/>
    <property type="project" value="UniProtKB-SubCell"/>
</dbReference>
<evidence type="ECO:0000256" key="1">
    <source>
        <dbReference type="ARBA" id="ARBA00023157"/>
    </source>
</evidence>
<dbReference type="PROSITE" id="PS50853">
    <property type="entry name" value="FN3"/>
    <property type="match status" value="2"/>
</dbReference>
<dbReference type="InterPro" id="IPR036116">
    <property type="entry name" value="FN3_sf"/>
</dbReference>
<dbReference type="SMART" id="SM00231">
    <property type="entry name" value="FA58C"/>
    <property type="match status" value="2"/>
</dbReference>
<keyword evidence="2" id="KW-0326">Glycosidase</keyword>
<evidence type="ECO:0000256" key="2">
    <source>
        <dbReference type="ARBA" id="ARBA00023295"/>
    </source>
</evidence>
<feature type="signal peptide" evidence="3">
    <location>
        <begin position="1"/>
        <end position="24"/>
    </location>
</feature>
<evidence type="ECO:0000256" key="3">
    <source>
        <dbReference type="SAM" id="SignalP"/>
    </source>
</evidence>
<dbReference type="Pfam" id="PF00041">
    <property type="entry name" value="fn3"/>
    <property type="match status" value="2"/>
</dbReference>
<dbReference type="InterPro" id="IPR036582">
    <property type="entry name" value="Mao_N_sf"/>
</dbReference>
<name>A0A2K2FH74_9CLOT</name>
<dbReference type="PANTHER" id="PTHR44170">
    <property type="entry name" value="PROTEIN SIDEKICK"/>
    <property type="match status" value="1"/>
</dbReference>
<keyword evidence="3" id="KW-0732">Signal</keyword>
<feature type="chain" id="PRO_5014327831" evidence="3">
    <location>
        <begin position="25"/>
        <end position="816"/>
    </location>
</feature>
<dbReference type="SUPFAM" id="SSF49785">
    <property type="entry name" value="Galactose-binding domain-like"/>
    <property type="match status" value="2"/>
</dbReference>
<proteinExistence type="predicted"/>
<evidence type="ECO:0000259" key="4">
    <source>
        <dbReference type="PROSITE" id="PS50022"/>
    </source>
</evidence>
<dbReference type="Proteomes" id="UP000236151">
    <property type="component" value="Unassembled WGS sequence"/>
</dbReference>
<dbReference type="SUPFAM" id="SSF49265">
    <property type="entry name" value="Fibronectin type III"/>
    <property type="match status" value="2"/>
</dbReference>
<dbReference type="GO" id="GO:0098609">
    <property type="term" value="P:cell-cell adhesion"/>
    <property type="evidence" value="ECO:0007669"/>
    <property type="project" value="TreeGrafter"/>
</dbReference>
<dbReference type="Pfam" id="PF00754">
    <property type="entry name" value="F5_F8_type_C"/>
    <property type="match status" value="2"/>
</dbReference>
<dbReference type="Gene3D" id="2.60.120.260">
    <property type="entry name" value="Galactose-binding domain-like"/>
    <property type="match status" value="3"/>
</dbReference>
<dbReference type="InterPro" id="IPR000421">
    <property type="entry name" value="FA58C"/>
</dbReference>
<comment type="caution">
    <text evidence="6">The sequence shown here is derived from an EMBL/GenBank/DDBJ whole genome shotgun (WGS) entry which is preliminary data.</text>
</comment>
<organism evidence="6 7">
    <name type="scientific">Clostridium thermosuccinogenes</name>
    <dbReference type="NCBI Taxonomy" id="84032"/>
    <lineage>
        <taxon>Bacteria</taxon>
        <taxon>Bacillati</taxon>
        <taxon>Bacillota</taxon>
        <taxon>Clostridia</taxon>
        <taxon>Eubacteriales</taxon>
        <taxon>Clostridiaceae</taxon>
        <taxon>Clostridium</taxon>
    </lineage>
</organism>
<dbReference type="SMART" id="SM00060">
    <property type="entry name" value="FN3"/>
    <property type="match status" value="2"/>
</dbReference>
<feature type="domain" description="F5/8 type C" evidence="4">
    <location>
        <begin position="443"/>
        <end position="583"/>
    </location>
</feature>
<dbReference type="GO" id="GO:0016798">
    <property type="term" value="F:hydrolase activity, acting on glycosyl bonds"/>
    <property type="evidence" value="ECO:0007669"/>
    <property type="project" value="UniProtKB-KW"/>
</dbReference>
<dbReference type="EMBL" id="NIOJ01000030">
    <property type="protein sequence ID" value="PNT98141.1"/>
    <property type="molecule type" value="Genomic_DNA"/>
</dbReference>
<protein>
    <submittedName>
        <fullName evidence="6">Uncharacterized protein</fullName>
    </submittedName>
</protein>
<accession>A0A2K2FH74</accession>
<evidence type="ECO:0000313" key="7">
    <source>
        <dbReference type="Proteomes" id="UP000236151"/>
    </source>
</evidence>
<keyword evidence="7" id="KW-1185">Reference proteome</keyword>
<keyword evidence="1" id="KW-1015">Disulfide bond</keyword>
<evidence type="ECO:0000259" key="5">
    <source>
        <dbReference type="PROSITE" id="PS50853"/>
    </source>
</evidence>
<gene>
    <name evidence="6" type="ORF">CDQ84_11630</name>
</gene>
<dbReference type="CDD" id="cd00063">
    <property type="entry name" value="FN3"/>
    <property type="match status" value="2"/>
</dbReference>
<dbReference type="InterPro" id="IPR003961">
    <property type="entry name" value="FN3_dom"/>
</dbReference>
<reference evidence="6 7" key="1">
    <citation type="submission" date="2017-06" db="EMBL/GenBank/DDBJ databases">
        <title>Investigating the central metabolism of Clostridium thermosuccinogenes.</title>
        <authorList>
            <person name="Koendjbiharie J.G."/>
            <person name="van Kranenburg R."/>
        </authorList>
    </citation>
    <scope>NUCLEOTIDE SEQUENCE [LARGE SCALE GENOMIC DNA]</scope>
    <source>
        <strain evidence="6 7">DSM 5806</strain>
    </source>
</reference>
<evidence type="ECO:0000313" key="6">
    <source>
        <dbReference type="EMBL" id="PNT98141.1"/>
    </source>
</evidence>
<dbReference type="InterPro" id="IPR008979">
    <property type="entry name" value="Galactose-bd-like_sf"/>
</dbReference>
<feature type="domain" description="Fibronectin type-III" evidence="5">
    <location>
        <begin position="364"/>
        <end position="450"/>
    </location>
</feature>
<feature type="domain" description="F5/8 type C" evidence="4">
    <location>
        <begin position="669"/>
        <end position="812"/>
    </location>
</feature>
<dbReference type="AlphaFoldDB" id="A0A2K2FH74"/>
<dbReference type="Gene3D" id="3.30.457.10">
    <property type="entry name" value="Copper amine oxidase-like, N-terminal domain"/>
    <property type="match status" value="1"/>
</dbReference>